<comment type="similarity">
    <text evidence="1 2">Belongs to the small heat shock protein (HSP20) family.</text>
</comment>
<dbReference type="InterPro" id="IPR008978">
    <property type="entry name" value="HSP20-like_chaperone"/>
</dbReference>
<evidence type="ECO:0000313" key="4">
    <source>
        <dbReference type="EMBL" id="NKX43945.1"/>
    </source>
</evidence>
<evidence type="ECO:0000256" key="2">
    <source>
        <dbReference type="RuleBase" id="RU003616"/>
    </source>
</evidence>
<reference evidence="4 5" key="1">
    <citation type="submission" date="2020-04" db="EMBL/GenBank/DDBJ databases">
        <authorList>
            <person name="Yoon J."/>
        </authorList>
    </citation>
    <scope>NUCLEOTIDE SEQUENCE [LARGE SCALE GENOMIC DNA]</scope>
    <source>
        <strain evidence="4 5">KMU-115</strain>
    </source>
</reference>
<proteinExistence type="inferred from homology"/>
<sequence>MVETSHRSGFLPSLADPFRSLGARVADWFAPASEASADDGGYRISMEVPGVADSDIDVTLHEGVVTVTGRKQSTRTEKGETWFFSEREFGSFSRSFRLPPDADGDRIGAALKDGVLVLSIPKRGDTAPEGARKVAIEKG</sequence>
<evidence type="ECO:0000256" key="1">
    <source>
        <dbReference type="PROSITE-ProRule" id="PRU00285"/>
    </source>
</evidence>
<dbReference type="InterPro" id="IPR031107">
    <property type="entry name" value="Small_HSP"/>
</dbReference>
<dbReference type="RefSeq" id="WP_168622279.1">
    <property type="nucleotide sequence ID" value="NZ_JAAZQQ010000001.1"/>
</dbReference>
<dbReference type="CDD" id="cd06464">
    <property type="entry name" value="ACD_sHsps-like"/>
    <property type="match status" value="1"/>
</dbReference>
<dbReference type="Gene3D" id="2.60.40.790">
    <property type="match status" value="1"/>
</dbReference>
<name>A0A7X6JYC8_9RHOB</name>
<dbReference type="Pfam" id="PF00011">
    <property type="entry name" value="HSP20"/>
    <property type="match status" value="1"/>
</dbReference>
<accession>A0A7X6JYC8</accession>
<keyword evidence="5" id="KW-1185">Reference proteome</keyword>
<dbReference type="PANTHER" id="PTHR11527">
    <property type="entry name" value="HEAT-SHOCK PROTEIN 20 FAMILY MEMBER"/>
    <property type="match status" value="1"/>
</dbReference>
<comment type="caution">
    <text evidence="4">The sequence shown here is derived from an EMBL/GenBank/DDBJ whole genome shotgun (WGS) entry which is preliminary data.</text>
</comment>
<dbReference type="EMBL" id="JAAZQQ010000001">
    <property type="protein sequence ID" value="NKX43945.1"/>
    <property type="molecule type" value="Genomic_DNA"/>
</dbReference>
<gene>
    <name evidence="4" type="ORF">HCU73_05025</name>
</gene>
<dbReference type="AlphaFoldDB" id="A0A7X6JYC8"/>
<dbReference type="SUPFAM" id="SSF49764">
    <property type="entry name" value="HSP20-like chaperones"/>
    <property type="match status" value="1"/>
</dbReference>
<protein>
    <submittedName>
        <fullName evidence="4">Hsp20/alpha crystallin family protein</fullName>
    </submittedName>
</protein>
<evidence type="ECO:0000259" key="3">
    <source>
        <dbReference type="PROSITE" id="PS01031"/>
    </source>
</evidence>
<feature type="domain" description="SHSP" evidence="3">
    <location>
        <begin position="23"/>
        <end position="139"/>
    </location>
</feature>
<dbReference type="InterPro" id="IPR002068">
    <property type="entry name" value="A-crystallin/Hsp20_dom"/>
</dbReference>
<dbReference type="Proteomes" id="UP000526408">
    <property type="component" value="Unassembled WGS sequence"/>
</dbReference>
<evidence type="ECO:0000313" key="5">
    <source>
        <dbReference type="Proteomes" id="UP000526408"/>
    </source>
</evidence>
<dbReference type="PROSITE" id="PS01031">
    <property type="entry name" value="SHSP"/>
    <property type="match status" value="1"/>
</dbReference>
<organism evidence="4 5">
    <name type="scientific">Roseicyclus persicicus</name>
    <dbReference type="NCBI Taxonomy" id="2650661"/>
    <lineage>
        <taxon>Bacteria</taxon>
        <taxon>Pseudomonadati</taxon>
        <taxon>Pseudomonadota</taxon>
        <taxon>Alphaproteobacteria</taxon>
        <taxon>Rhodobacterales</taxon>
        <taxon>Roseobacteraceae</taxon>
        <taxon>Roseicyclus</taxon>
    </lineage>
</organism>